<evidence type="ECO:0000259" key="1">
    <source>
        <dbReference type="Pfam" id="PF00849"/>
    </source>
</evidence>
<dbReference type="PROSITE" id="PS01129">
    <property type="entry name" value="PSI_RLU"/>
    <property type="match status" value="1"/>
</dbReference>
<dbReference type="EMBL" id="UGQE01000004">
    <property type="protein sequence ID" value="STZ13766.1"/>
    <property type="molecule type" value="Genomic_DNA"/>
</dbReference>
<dbReference type="InterPro" id="IPR006224">
    <property type="entry name" value="PsdUridine_synth_RluA-like_CS"/>
</dbReference>
<name>A0A378R6S5_9GAMM</name>
<proteinExistence type="predicted"/>
<reference evidence="2 3" key="1">
    <citation type="submission" date="2018-06" db="EMBL/GenBank/DDBJ databases">
        <authorList>
            <consortium name="Pathogen Informatics"/>
            <person name="Doyle S."/>
        </authorList>
    </citation>
    <scope>NUCLEOTIDE SEQUENCE [LARGE SCALE GENOMIC DNA]</scope>
    <source>
        <strain evidence="2 3">NCTC10293</strain>
    </source>
</reference>
<sequence length="319" mass="36156">MNNKNFLDKSFKPPMIDGVSASKIVLPKLAQNQTVYAYFCEKFAHISPNAWRQRFADGQIFSQDGKALGVADVCQAGMTVFYYRFVENEVVVPFDYEVLFENENIIIVDKPHFLTVSPAGNYVQQTLLTRLKRDFNNEALSPVHRLDKETAGLVIFTKNLAVRDVYQAMFRENSSQDLSEKNTIKNSKLQKIYHAIAPFDGGKFPCDVSLHLVRGEPFYTMQVAHDLPPNTHTNIDVLAVKGGWAKYVLRPTTGKLHQLRVHLNHLGAPIKNDPFYPVVAHKAADDFSQPLQLLAKFLAFTDPMTNERIEVSSKRELVL</sequence>
<dbReference type="AlphaFoldDB" id="A0A378R6S5"/>
<keyword evidence="2" id="KW-0413">Isomerase</keyword>
<evidence type="ECO:0000313" key="2">
    <source>
        <dbReference type="EMBL" id="STZ13766.1"/>
    </source>
</evidence>
<dbReference type="InterPro" id="IPR020103">
    <property type="entry name" value="PsdUridine_synth_cat_dom_sf"/>
</dbReference>
<dbReference type="GO" id="GO:0003723">
    <property type="term" value="F:RNA binding"/>
    <property type="evidence" value="ECO:0007669"/>
    <property type="project" value="InterPro"/>
</dbReference>
<dbReference type="Pfam" id="PF00849">
    <property type="entry name" value="PseudoU_synth_2"/>
    <property type="match status" value="1"/>
</dbReference>
<protein>
    <submittedName>
        <fullName evidence="2">Ribosomal large subunit pseudouridine synthase A</fullName>
        <ecNumber evidence="2">5.4.99.28</ecNumber>
    </submittedName>
</protein>
<feature type="domain" description="Pseudouridine synthase RsuA/RluA-like" evidence="1">
    <location>
        <begin position="104"/>
        <end position="265"/>
    </location>
</feature>
<gene>
    <name evidence="2" type="primary">rluA_2</name>
    <name evidence="2" type="ORF">NCTC10293_01344</name>
</gene>
<dbReference type="PANTHER" id="PTHR21600:SF84">
    <property type="entry name" value="PSEUDOURIDINE SYNTHASE RSUA_RLUA-LIKE DOMAIN-CONTAINING PROTEIN"/>
    <property type="match status" value="1"/>
</dbReference>
<organism evidence="2 3">
    <name type="scientific">Moraxella caviae</name>
    <dbReference type="NCBI Taxonomy" id="34060"/>
    <lineage>
        <taxon>Bacteria</taxon>
        <taxon>Pseudomonadati</taxon>
        <taxon>Pseudomonadota</taxon>
        <taxon>Gammaproteobacteria</taxon>
        <taxon>Moraxellales</taxon>
        <taxon>Moraxellaceae</taxon>
        <taxon>Moraxella</taxon>
    </lineage>
</organism>
<evidence type="ECO:0000313" key="3">
    <source>
        <dbReference type="Proteomes" id="UP000255279"/>
    </source>
</evidence>
<dbReference type="GO" id="GO:0160151">
    <property type="term" value="F:tRNA pseudouridine(32) synthase activity"/>
    <property type="evidence" value="ECO:0007669"/>
    <property type="project" value="UniProtKB-EC"/>
</dbReference>
<accession>A0A378R6S5</accession>
<dbReference type="GO" id="GO:0000455">
    <property type="term" value="P:enzyme-directed rRNA pseudouridine synthesis"/>
    <property type="evidence" value="ECO:0007669"/>
    <property type="project" value="TreeGrafter"/>
</dbReference>
<dbReference type="InterPro" id="IPR006145">
    <property type="entry name" value="PsdUridine_synth_RsuA/RluA"/>
</dbReference>
<dbReference type="PANTHER" id="PTHR21600">
    <property type="entry name" value="MITOCHONDRIAL RNA PSEUDOURIDINE SYNTHASE"/>
    <property type="match status" value="1"/>
</dbReference>
<dbReference type="InterPro" id="IPR050188">
    <property type="entry name" value="RluA_PseudoU_synthase"/>
</dbReference>
<dbReference type="EC" id="5.4.99.28" evidence="2"/>
<dbReference type="Proteomes" id="UP000255279">
    <property type="component" value="Unassembled WGS sequence"/>
</dbReference>
<dbReference type="Gene3D" id="3.30.2350.10">
    <property type="entry name" value="Pseudouridine synthase"/>
    <property type="match status" value="1"/>
</dbReference>
<dbReference type="SUPFAM" id="SSF55120">
    <property type="entry name" value="Pseudouridine synthase"/>
    <property type="match status" value="1"/>
</dbReference>